<dbReference type="EMBL" id="BPLQ01002486">
    <property type="protein sequence ID" value="GIX93297.1"/>
    <property type="molecule type" value="Genomic_DNA"/>
</dbReference>
<name>A0AAV4PDX7_9ARAC</name>
<evidence type="ECO:0000313" key="1">
    <source>
        <dbReference type="EMBL" id="GIX93297.1"/>
    </source>
</evidence>
<comment type="caution">
    <text evidence="1">The sequence shown here is derived from an EMBL/GenBank/DDBJ whole genome shotgun (WGS) entry which is preliminary data.</text>
</comment>
<proteinExistence type="predicted"/>
<dbReference type="AlphaFoldDB" id="A0AAV4PDX7"/>
<evidence type="ECO:0000313" key="2">
    <source>
        <dbReference type="Proteomes" id="UP001054837"/>
    </source>
</evidence>
<organism evidence="1 2">
    <name type="scientific">Caerostris darwini</name>
    <dbReference type="NCBI Taxonomy" id="1538125"/>
    <lineage>
        <taxon>Eukaryota</taxon>
        <taxon>Metazoa</taxon>
        <taxon>Ecdysozoa</taxon>
        <taxon>Arthropoda</taxon>
        <taxon>Chelicerata</taxon>
        <taxon>Arachnida</taxon>
        <taxon>Araneae</taxon>
        <taxon>Araneomorphae</taxon>
        <taxon>Entelegynae</taxon>
        <taxon>Araneoidea</taxon>
        <taxon>Araneidae</taxon>
        <taxon>Caerostris</taxon>
    </lineage>
</organism>
<reference evidence="1 2" key="1">
    <citation type="submission" date="2021-06" db="EMBL/GenBank/DDBJ databases">
        <title>Caerostris darwini draft genome.</title>
        <authorList>
            <person name="Kono N."/>
            <person name="Arakawa K."/>
        </authorList>
    </citation>
    <scope>NUCLEOTIDE SEQUENCE [LARGE SCALE GENOMIC DNA]</scope>
</reference>
<accession>A0AAV4PDX7</accession>
<protein>
    <submittedName>
        <fullName evidence="1">Uncharacterized protein</fullName>
    </submittedName>
</protein>
<keyword evidence="2" id="KW-1185">Reference proteome</keyword>
<sequence length="48" mass="5372">MTTQDLNKDLATVLDNVSQNMDLTQVPVISNEGLYCQRILQAEKDAAY</sequence>
<gene>
    <name evidence="1" type="ORF">CDAR_199151</name>
</gene>
<feature type="non-terminal residue" evidence="1">
    <location>
        <position position="48"/>
    </location>
</feature>
<dbReference type="Proteomes" id="UP001054837">
    <property type="component" value="Unassembled WGS sequence"/>
</dbReference>